<evidence type="ECO:0000313" key="1">
    <source>
        <dbReference type="EMBL" id="KAK4028524.1"/>
    </source>
</evidence>
<organism evidence="1 2">
    <name type="scientific">Daphnia magna</name>
    <dbReference type="NCBI Taxonomy" id="35525"/>
    <lineage>
        <taxon>Eukaryota</taxon>
        <taxon>Metazoa</taxon>
        <taxon>Ecdysozoa</taxon>
        <taxon>Arthropoda</taxon>
        <taxon>Crustacea</taxon>
        <taxon>Branchiopoda</taxon>
        <taxon>Diplostraca</taxon>
        <taxon>Cladocera</taxon>
        <taxon>Anomopoda</taxon>
        <taxon>Daphniidae</taxon>
        <taxon>Daphnia</taxon>
    </lineage>
</organism>
<keyword evidence="2" id="KW-1185">Reference proteome</keyword>
<gene>
    <name evidence="1" type="ORF">OUZ56_017830</name>
</gene>
<comment type="caution">
    <text evidence="1">The sequence shown here is derived from an EMBL/GenBank/DDBJ whole genome shotgun (WGS) entry which is preliminary data.</text>
</comment>
<name>A0ABR0ATT3_9CRUS</name>
<dbReference type="Proteomes" id="UP001234178">
    <property type="component" value="Unassembled WGS sequence"/>
</dbReference>
<reference evidence="1 2" key="1">
    <citation type="journal article" date="2023" name="Nucleic Acids Res.">
        <title>The hologenome of Daphnia magna reveals possible DNA methylation and microbiome-mediated evolution of the host genome.</title>
        <authorList>
            <person name="Chaturvedi A."/>
            <person name="Li X."/>
            <person name="Dhandapani V."/>
            <person name="Marshall H."/>
            <person name="Kissane S."/>
            <person name="Cuenca-Cambronero M."/>
            <person name="Asole G."/>
            <person name="Calvet F."/>
            <person name="Ruiz-Romero M."/>
            <person name="Marangio P."/>
            <person name="Guigo R."/>
            <person name="Rago D."/>
            <person name="Mirbahai L."/>
            <person name="Eastwood N."/>
            <person name="Colbourne J.K."/>
            <person name="Zhou J."/>
            <person name="Mallon E."/>
            <person name="Orsini L."/>
        </authorList>
    </citation>
    <scope>NUCLEOTIDE SEQUENCE [LARGE SCALE GENOMIC DNA]</scope>
    <source>
        <strain evidence="1">LRV0_1</strain>
    </source>
</reference>
<dbReference type="EMBL" id="JAOYFB010000038">
    <property type="protein sequence ID" value="KAK4028524.1"/>
    <property type="molecule type" value="Genomic_DNA"/>
</dbReference>
<accession>A0ABR0ATT3</accession>
<sequence length="97" mass="11276">MNYVRWNALERSVYRCFPSAFISHCSNFSHCLVLLDCGTQSPISPRYVRNASAHSFLEKYPPSHSWKQVIFLFILSLRSPCVGDRVDFVCRIKPHQL</sequence>
<proteinExistence type="predicted"/>
<evidence type="ECO:0000313" key="2">
    <source>
        <dbReference type="Proteomes" id="UP001234178"/>
    </source>
</evidence>
<protein>
    <submittedName>
        <fullName evidence="1">Uncharacterized protein</fullName>
    </submittedName>
</protein>